<dbReference type="Proteomes" id="UP000799302">
    <property type="component" value="Unassembled WGS sequence"/>
</dbReference>
<feature type="signal peptide" evidence="1">
    <location>
        <begin position="1"/>
        <end position="15"/>
    </location>
</feature>
<keyword evidence="1" id="KW-0732">Signal</keyword>
<keyword evidence="4" id="KW-1185">Reference proteome</keyword>
<evidence type="ECO:0000259" key="2">
    <source>
        <dbReference type="Pfam" id="PF18271"/>
    </source>
</evidence>
<dbReference type="OrthoDB" id="5283326at2759"/>
<proteinExistence type="predicted"/>
<dbReference type="Pfam" id="PF18271">
    <property type="entry name" value="GH131_N"/>
    <property type="match status" value="1"/>
</dbReference>
<accession>A0A6A6U7X4</accession>
<feature type="non-terminal residue" evidence="3">
    <location>
        <position position="278"/>
    </location>
</feature>
<evidence type="ECO:0000313" key="4">
    <source>
        <dbReference type="Proteomes" id="UP000799302"/>
    </source>
</evidence>
<reference evidence="3" key="1">
    <citation type="journal article" date="2020" name="Stud. Mycol.">
        <title>101 Dothideomycetes genomes: a test case for predicting lifestyles and emergence of pathogens.</title>
        <authorList>
            <person name="Haridas S."/>
            <person name="Albert R."/>
            <person name="Binder M."/>
            <person name="Bloem J."/>
            <person name="Labutti K."/>
            <person name="Salamov A."/>
            <person name="Andreopoulos B."/>
            <person name="Baker S."/>
            <person name="Barry K."/>
            <person name="Bills G."/>
            <person name="Bluhm B."/>
            <person name="Cannon C."/>
            <person name="Castanera R."/>
            <person name="Culley D."/>
            <person name="Daum C."/>
            <person name="Ezra D."/>
            <person name="Gonzalez J."/>
            <person name="Henrissat B."/>
            <person name="Kuo A."/>
            <person name="Liang C."/>
            <person name="Lipzen A."/>
            <person name="Lutzoni F."/>
            <person name="Magnuson J."/>
            <person name="Mondo S."/>
            <person name="Nolan M."/>
            <person name="Ohm R."/>
            <person name="Pangilinan J."/>
            <person name="Park H.-J."/>
            <person name="Ramirez L."/>
            <person name="Alfaro M."/>
            <person name="Sun H."/>
            <person name="Tritt A."/>
            <person name="Yoshinaga Y."/>
            <person name="Zwiers L.-H."/>
            <person name="Turgeon B."/>
            <person name="Goodwin S."/>
            <person name="Spatafora J."/>
            <person name="Crous P."/>
            <person name="Grigoriev I."/>
        </authorList>
    </citation>
    <scope>NUCLEOTIDE SEQUENCE</scope>
    <source>
        <strain evidence="3">CBS 115976</strain>
    </source>
</reference>
<name>A0A6A6U7X4_9PEZI</name>
<dbReference type="PANTHER" id="PTHR34612">
    <property type="entry name" value="GH131_N DOMAIN-CONTAINING PROTEIN"/>
    <property type="match status" value="1"/>
</dbReference>
<dbReference type="Gene3D" id="2.60.120.1160">
    <property type="match status" value="1"/>
</dbReference>
<feature type="domain" description="Glycoside hydrolase 131 catalytic N-terminal" evidence="2">
    <location>
        <begin position="25"/>
        <end position="275"/>
    </location>
</feature>
<gene>
    <name evidence="3" type="ORF">BT63DRAFT_389247</name>
</gene>
<evidence type="ECO:0000313" key="3">
    <source>
        <dbReference type="EMBL" id="KAF2667383.1"/>
    </source>
</evidence>
<sequence length="278" mass="30078">MFTYLMLSIVSLTTAIDVTCPIFSDGRISPKVTPAQFDETTSPFSSSNVKGDGLKFSQILTFPDIPASRFDIPSGKPVQININDKSIFKPGGGTPQTGFRRAGLLLANNDGKDASNTGVKTFHWSVRTVASKPLNYSHEYINVWHETDDYSASQWNFQTGDKIGKPATGSKDWWIVNRRNERIFTAPASSAEWQNFAITTDFVKNTIQVFSSIGNEPLVNKTGALPNDNSGAGQFQIGILKKGKGGGGPNQGTQPSNINEGLIYGGIFIEDSAQGCIS</sequence>
<protein>
    <recommendedName>
        <fullName evidence="2">Glycoside hydrolase 131 catalytic N-terminal domain-containing protein</fullName>
    </recommendedName>
</protein>
<evidence type="ECO:0000256" key="1">
    <source>
        <dbReference type="SAM" id="SignalP"/>
    </source>
</evidence>
<feature type="chain" id="PRO_5025366939" description="Glycoside hydrolase 131 catalytic N-terminal domain-containing protein" evidence="1">
    <location>
        <begin position="16"/>
        <end position="278"/>
    </location>
</feature>
<dbReference type="PANTHER" id="PTHR34612:SF4">
    <property type="entry name" value="GLYCOSIDE HYDROLASE 131 CATALYTIC N-TERMINAL DOMAIN-CONTAINING PROTEIN"/>
    <property type="match status" value="1"/>
</dbReference>
<organism evidence="3 4">
    <name type="scientific">Microthyrium microscopicum</name>
    <dbReference type="NCBI Taxonomy" id="703497"/>
    <lineage>
        <taxon>Eukaryota</taxon>
        <taxon>Fungi</taxon>
        <taxon>Dikarya</taxon>
        <taxon>Ascomycota</taxon>
        <taxon>Pezizomycotina</taxon>
        <taxon>Dothideomycetes</taxon>
        <taxon>Dothideomycetes incertae sedis</taxon>
        <taxon>Microthyriales</taxon>
        <taxon>Microthyriaceae</taxon>
        <taxon>Microthyrium</taxon>
    </lineage>
</organism>
<dbReference type="InterPro" id="IPR041524">
    <property type="entry name" value="GH131_N"/>
</dbReference>
<dbReference type="EMBL" id="MU004237">
    <property type="protein sequence ID" value="KAF2667383.1"/>
    <property type="molecule type" value="Genomic_DNA"/>
</dbReference>
<dbReference type="AlphaFoldDB" id="A0A6A6U7X4"/>